<sequence length="552" mass="62667">MKERQGIRTTVQKQWFLLFPLLISVYTWRNAPQYTISGSIFWNTVALFLIQYLVKFGWTVIVYPLFFSPLRHLSQPPGAGLILGHFPIIFKLPSGEPQREWVDTIPNDGVLYYRWLFNQARVLVTTPKALAEVLVQKNYEFVKPERVRDSLGRLLGVGILLAEGDEHRRQRKALMPAFSFRHVKDLYPTFWSKSRELIDAISATIKEAKEQGKPDANVIEIRDWASRVTLDLIGVAGLGVDFNAIRNPENNELYQTYRKIFSPSKVARILQLASEVIPTWILRLLPVKRNDEMKDAVMTIKKVARELVVDKRARFEKGGSMDVDILSVAIESGGFSDDDLVNQIMTFLAAGHETTASAFTWAIYLLCKHPEVQTRLREEIRNGLPLLQDPDAKIEAKEIDHLQYLNAVINEAMRVFPPVALTLRVASHDTTIQGHFIPKDTTVIIAPWAINTASSLWGEDAKEFNPDRWMGVGKANSGGSTSNYAYTTFIHGPRSCIGKDFSKAEFACLLAQFIGHFETELKDPNWKMEIQGGITSKPKGGLWVRVREVELW</sequence>
<dbReference type="CDD" id="cd11069">
    <property type="entry name" value="CYP_FUM15-like"/>
    <property type="match status" value="1"/>
</dbReference>
<keyword evidence="2" id="KW-1133">Transmembrane helix</keyword>
<evidence type="ECO:0000256" key="1">
    <source>
        <dbReference type="PIRSR" id="PIRSR602401-1"/>
    </source>
</evidence>
<comment type="caution">
    <text evidence="3">The sequence shown here is derived from an EMBL/GenBank/DDBJ whole genome shotgun (WGS) entry which is preliminary data.</text>
</comment>
<dbReference type="FunFam" id="1.10.630.10:FF:000051">
    <property type="entry name" value="Cytochrome P450 monooxygenase (Fum15)"/>
    <property type="match status" value="1"/>
</dbReference>
<feature type="transmembrane region" description="Helical" evidence="2">
    <location>
        <begin position="40"/>
        <end position="66"/>
    </location>
</feature>
<name>A0A9P4JRM9_9PLEO</name>
<keyword evidence="1" id="KW-0349">Heme</keyword>
<evidence type="ECO:0000313" key="4">
    <source>
        <dbReference type="Proteomes" id="UP000799536"/>
    </source>
</evidence>
<gene>
    <name evidence="3" type="ORF">GQ43DRAFT_480321</name>
</gene>
<dbReference type="PRINTS" id="PR00385">
    <property type="entry name" value="P450"/>
</dbReference>
<comment type="cofactor">
    <cofactor evidence="1">
        <name>heme</name>
        <dbReference type="ChEBI" id="CHEBI:30413"/>
    </cofactor>
</comment>
<feature type="binding site" description="axial binding residue" evidence="1">
    <location>
        <position position="496"/>
    </location>
    <ligand>
        <name>heme</name>
        <dbReference type="ChEBI" id="CHEBI:30413"/>
    </ligand>
    <ligandPart>
        <name>Fe</name>
        <dbReference type="ChEBI" id="CHEBI:18248"/>
    </ligandPart>
</feature>
<dbReference type="InterPro" id="IPR002401">
    <property type="entry name" value="Cyt_P450_E_grp-I"/>
</dbReference>
<dbReference type="GO" id="GO:0020037">
    <property type="term" value="F:heme binding"/>
    <property type="evidence" value="ECO:0007669"/>
    <property type="project" value="InterPro"/>
</dbReference>
<evidence type="ECO:0000256" key="2">
    <source>
        <dbReference type="SAM" id="Phobius"/>
    </source>
</evidence>
<dbReference type="PRINTS" id="PR00463">
    <property type="entry name" value="EP450I"/>
</dbReference>
<dbReference type="Pfam" id="PF00067">
    <property type="entry name" value="p450"/>
    <property type="match status" value="1"/>
</dbReference>
<keyword evidence="4" id="KW-1185">Reference proteome</keyword>
<proteinExistence type="predicted"/>
<dbReference type="EMBL" id="ML993956">
    <property type="protein sequence ID" value="KAF2201927.1"/>
    <property type="molecule type" value="Genomic_DNA"/>
</dbReference>
<dbReference type="OrthoDB" id="1470350at2759"/>
<dbReference type="GO" id="GO:0004497">
    <property type="term" value="F:monooxygenase activity"/>
    <property type="evidence" value="ECO:0007669"/>
    <property type="project" value="InterPro"/>
</dbReference>
<reference evidence="3" key="1">
    <citation type="journal article" date="2020" name="Stud. Mycol.">
        <title>101 Dothideomycetes genomes: a test case for predicting lifestyles and emergence of pathogens.</title>
        <authorList>
            <person name="Haridas S."/>
            <person name="Albert R."/>
            <person name="Binder M."/>
            <person name="Bloem J."/>
            <person name="Labutti K."/>
            <person name="Salamov A."/>
            <person name="Andreopoulos B."/>
            <person name="Baker S."/>
            <person name="Barry K."/>
            <person name="Bills G."/>
            <person name="Bluhm B."/>
            <person name="Cannon C."/>
            <person name="Castanera R."/>
            <person name="Culley D."/>
            <person name="Daum C."/>
            <person name="Ezra D."/>
            <person name="Gonzalez J."/>
            <person name="Henrissat B."/>
            <person name="Kuo A."/>
            <person name="Liang C."/>
            <person name="Lipzen A."/>
            <person name="Lutzoni F."/>
            <person name="Magnuson J."/>
            <person name="Mondo S."/>
            <person name="Nolan M."/>
            <person name="Ohm R."/>
            <person name="Pangilinan J."/>
            <person name="Park H.-J."/>
            <person name="Ramirez L."/>
            <person name="Alfaro M."/>
            <person name="Sun H."/>
            <person name="Tritt A."/>
            <person name="Yoshinaga Y."/>
            <person name="Zwiers L.-H."/>
            <person name="Turgeon B."/>
            <person name="Goodwin S."/>
            <person name="Spatafora J."/>
            <person name="Crous P."/>
            <person name="Grigoriev I."/>
        </authorList>
    </citation>
    <scope>NUCLEOTIDE SEQUENCE</scope>
    <source>
        <strain evidence="3">ATCC 74209</strain>
    </source>
</reference>
<keyword evidence="1" id="KW-0408">Iron</keyword>
<keyword evidence="1" id="KW-0479">Metal-binding</keyword>
<organism evidence="3 4">
    <name type="scientific">Delitschia confertaspora ATCC 74209</name>
    <dbReference type="NCBI Taxonomy" id="1513339"/>
    <lineage>
        <taxon>Eukaryota</taxon>
        <taxon>Fungi</taxon>
        <taxon>Dikarya</taxon>
        <taxon>Ascomycota</taxon>
        <taxon>Pezizomycotina</taxon>
        <taxon>Dothideomycetes</taxon>
        <taxon>Pleosporomycetidae</taxon>
        <taxon>Pleosporales</taxon>
        <taxon>Delitschiaceae</taxon>
        <taxon>Delitschia</taxon>
    </lineage>
</organism>
<dbReference type="InterPro" id="IPR036396">
    <property type="entry name" value="Cyt_P450_sf"/>
</dbReference>
<evidence type="ECO:0000313" key="3">
    <source>
        <dbReference type="EMBL" id="KAF2201927.1"/>
    </source>
</evidence>
<keyword evidence="2" id="KW-0472">Membrane</keyword>
<dbReference type="InterPro" id="IPR050121">
    <property type="entry name" value="Cytochrome_P450_monoxygenase"/>
</dbReference>
<dbReference type="GO" id="GO:0005506">
    <property type="term" value="F:iron ion binding"/>
    <property type="evidence" value="ECO:0007669"/>
    <property type="project" value="InterPro"/>
</dbReference>
<dbReference type="PANTHER" id="PTHR24305:SF227">
    <property type="entry name" value="P450, PUTATIVE (EUROFUNG)-RELATED"/>
    <property type="match status" value="1"/>
</dbReference>
<dbReference type="Gene3D" id="1.10.630.10">
    <property type="entry name" value="Cytochrome P450"/>
    <property type="match status" value="1"/>
</dbReference>
<dbReference type="Proteomes" id="UP000799536">
    <property type="component" value="Unassembled WGS sequence"/>
</dbReference>
<protein>
    <submittedName>
        <fullName evidence="3">Cytochrome P450</fullName>
    </submittedName>
</protein>
<dbReference type="GO" id="GO:0016705">
    <property type="term" value="F:oxidoreductase activity, acting on paired donors, with incorporation or reduction of molecular oxygen"/>
    <property type="evidence" value="ECO:0007669"/>
    <property type="project" value="InterPro"/>
</dbReference>
<dbReference type="AlphaFoldDB" id="A0A9P4JRM9"/>
<dbReference type="SUPFAM" id="SSF48264">
    <property type="entry name" value="Cytochrome P450"/>
    <property type="match status" value="1"/>
</dbReference>
<dbReference type="InterPro" id="IPR001128">
    <property type="entry name" value="Cyt_P450"/>
</dbReference>
<keyword evidence="2" id="KW-0812">Transmembrane</keyword>
<accession>A0A9P4JRM9</accession>
<dbReference type="PANTHER" id="PTHR24305">
    <property type="entry name" value="CYTOCHROME P450"/>
    <property type="match status" value="1"/>
</dbReference>